<proteinExistence type="predicted"/>
<evidence type="ECO:0000313" key="7">
    <source>
        <dbReference type="Proteomes" id="UP000293045"/>
    </source>
</evidence>
<dbReference type="InterPro" id="IPR015877">
    <property type="entry name" value="MAT1_centre"/>
</dbReference>
<evidence type="ECO:0000256" key="2">
    <source>
        <dbReference type="ARBA" id="ARBA00022771"/>
    </source>
</evidence>
<dbReference type="Pfam" id="PF06391">
    <property type="entry name" value="MAT1"/>
    <property type="match status" value="1"/>
</dbReference>
<reference evidence="6 7" key="1">
    <citation type="submission" date="2017-12" db="EMBL/GenBank/DDBJ databases">
        <authorList>
            <person name="Pombert J.-F."/>
            <person name="Haag K.L."/>
            <person name="Ebert D."/>
        </authorList>
    </citation>
    <scope>NUCLEOTIDE SEQUENCE [LARGE SCALE GENOMIC DNA]</scope>
    <source>
        <strain evidence="6">IL-BN-2</strain>
    </source>
</reference>
<dbReference type="InterPro" id="IPR001931">
    <property type="entry name" value="Ribosomal_eS21"/>
</dbReference>
<dbReference type="VEuPathDB" id="MicrosporidiaDB:CWI39_1994p0020"/>
<dbReference type="GO" id="GO:0005675">
    <property type="term" value="C:transcription factor TFIIH holo complex"/>
    <property type="evidence" value="ECO:0007669"/>
    <property type="project" value="TreeGrafter"/>
</dbReference>
<gene>
    <name evidence="6" type="ORF">CWI39_1994p0020</name>
</gene>
<dbReference type="InterPro" id="IPR001841">
    <property type="entry name" value="Znf_RING"/>
</dbReference>
<name>A0A4Q9KX77_9MICR</name>
<dbReference type="VEuPathDB" id="MicrosporidiaDB:CWI36_2052p0020"/>
<keyword evidence="1" id="KW-0479">Metal-binding</keyword>
<dbReference type="SMART" id="SM00184">
    <property type="entry name" value="RING"/>
    <property type="match status" value="1"/>
</dbReference>
<keyword evidence="2 4" id="KW-0863">Zinc-finger</keyword>
<dbReference type="PANTHER" id="PTHR12683">
    <property type="entry name" value="CDK-ACTIVATING KINASE ASSEMBLY FACTOR MAT1"/>
    <property type="match status" value="1"/>
</dbReference>
<organism evidence="6 7">
    <name type="scientific">Hamiltosporidium magnivora</name>
    <dbReference type="NCBI Taxonomy" id="148818"/>
    <lineage>
        <taxon>Eukaryota</taxon>
        <taxon>Fungi</taxon>
        <taxon>Fungi incertae sedis</taxon>
        <taxon>Microsporidia</taxon>
        <taxon>Dubosqiidae</taxon>
        <taxon>Hamiltosporidium</taxon>
    </lineage>
</organism>
<dbReference type="GO" id="GO:0016301">
    <property type="term" value="F:kinase activity"/>
    <property type="evidence" value="ECO:0007669"/>
    <property type="project" value="UniProtKB-KW"/>
</dbReference>
<evidence type="ECO:0000259" key="5">
    <source>
        <dbReference type="PROSITE" id="PS50089"/>
    </source>
</evidence>
<dbReference type="PANTHER" id="PTHR12683:SF13">
    <property type="entry name" value="CDK-ACTIVATING KINASE ASSEMBLY FACTOR MAT1"/>
    <property type="match status" value="1"/>
</dbReference>
<dbReference type="Pfam" id="PF01249">
    <property type="entry name" value="Ribosomal_S21e"/>
    <property type="match status" value="1"/>
</dbReference>
<dbReference type="GO" id="GO:0006357">
    <property type="term" value="P:regulation of transcription by RNA polymerase II"/>
    <property type="evidence" value="ECO:0007669"/>
    <property type="project" value="TreeGrafter"/>
</dbReference>
<evidence type="ECO:0000256" key="4">
    <source>
        <dbReference type="PROSITE-ProRule" id="PRU00175"/>
    </source>
</evidence>
<dbReference type="GO" id="GO:0006412">
    <property type="term" value="P:translation"/>
    <property type="evidence" value="ECO:0007669"/>
    <property type="project" value="InterPro"/>
</dbReference>
<evidence type="ECO:0000256" key="3">
    <source>
        <dbReference type="ARBA" id="ARBA00022833"/>
    </source>
</evidence>
<sequence length="314" mass="37021">MTVEMRLCSFTGRPIAYNDRSSVQITLAELDSEGKATGNTIFYDCCGSVRRAGIIDELLFKKCPLCKSDSYLNPNIKIYVGPCYHKMCETCLTRIFVHGQAPCPECGILLRKVNFMYQTFEDIEVERECKIRKMLRREFYRREEDFKNEMEYNDYLEEFENVVMELMEYKNEQEISKRIEEFRSLYGEISRINSEKEKSEIIYEEEIPIILEESDEKSNKKQKIIDFQDEIVKSDKPCEQILKNVMKISTKKYRNLENEIITHFDPLEGIETLVSSLNKKCEIPTEFKVKYNGSGFSYNLIIFKSLNSLYNENI</sequence>
<dbReference type="SUPFAM" id="SSF57850">
    <property type="entry name" value="RING/U-box"/>
    <property type="match status" value="1"/>
</dbReference>
<dbReference type="GO" id="GO:0006281">
    <property type="term" value="P:DNA repair"/>
    <property type="evidence" value="ECO:0007669"/>
    <property type="project" value="TreeGrafter"/>
</dbReference>
<dbReference type="GO" id="GO:0008270">
    <property type="term" value="F:zinc ion binding"/>
    <property type="evidence" value="ECO:0007669"/>
    <property type="project" value="UniProtKB-KW"/>
</dbReference>
<dbReference type="PROSITE" id="PS00518">
    <property type="entry name" value="ZF_RING_1"/>
    <property type="match status" value="1"/>
</dbReference>
<dbReference type="Proteomes" id="UP000293045">
    <property type="component" value="Unassembled WGS sequence"/>
</dbReference>
<comment type="caution">
    <text evidence="6">The sequence shown here is derived from an EMBL/GenBank/DDBJ whole genome shotgun (WGS) entry which is preliminary data.</text>
</comment>
<dbReference type="PROSITE" id="PS50089">
    <property type="entry name" value="ZF_RING_2"/>
    <property type="match status" value="1"/>
</dbReference>
<dbReference type="InterPro" id="IPR017907">
    <property type="entry name" value="Znf_RING_CS"/>
</dbReference>
<keyword evidence="6" id="KW-0418">Kinase</keyword>
<dbReference type="GO" id="GO:0003735">
    <property type="term" value="F:structural constituent of ribosome"/>
    <property type="evidence" value="ECO:0007669"/>
    <property type="project" value="InterPro"/>
</dbReference>
<protein>
    <submittedName>
        <fullName evidence="6">CDK-activating kinase assembly factor MAT1</fullName>
    </submittedName>
</protein>
<evidence type="ECO:0000313" key="6">
    <source>
        <dbReference type="EMBL" id="TBT99518.1"/>
    </source>
</evidence>
<dbReference type="InterPro" id="IPR013083">
    <property type="entry name" value="Znf_RING/FYVE/PHD"/>
</dbReference>
<accession>A0A4Q9KX77</accession>
<keyword evidence="3" id="KW-0862">Zinc</keyword>
<evidence type="ECO:0000256" key="1">
    <source>
        <dbReference type="ARBA" id="ARBA00022723"/>
    </source>
</evidence>
<dbReference type="Pfam" id="PF17121">
    <property type="entry name" value="zf-C3HC4_5"/>
    <property type="match status" value="1"/>
</dbReference>
<dbReference type="EMBL" id="PIXR01001994">
    <property type="protein sequence ID" value="TBT99518.1"/>
    <property type="molecule type" value="Genomic_DNA"/>
</dbReference>
<dbReference type="Gene3D" id="3.30.40.10">
    <property type="entry name" value="Zinc/RING finger domain, C3HC4 (zinc finger)"/>
    <property type="match status" value="1"/>
</dbReference>
<dbReference type="GO" id="GO:0005840">
    <property type="term" value="C:ribosome"/>
    <property type="evidence" value="ECO:0007669"/>
    <property type="project" value="InterPro"/>
</dbReference>
<keyword evidence="6" id="KW-0808">Transferase</keyword>
<dbReference type="AlphaFoldDB" id="A0A4Q9KX77"/>
<feature type="domain" description="RING-type" evidence="5">
    <location>
        <begin position="63"/>
        <end position="106"/>
    </location>
</feature>